<feature type="transmembrane region" description="Helical" evidence="1">
    <location>
        <begin position="87"/>
        <end position="110"/>
    </location>
</feature>
<protein>
    <submittedName>
        <fullName evidence="2">DUF1772 domain-containing protein</fullName>
    </submittedName>
</protein>
<dbReference type="RefSeq" id="WP_369331647.1">
    <property type="nucleotide sequence ID" value="NZ_JAULBC010000008.1"/>
</dbReference>
<evidence type="ECO:0000256" key="1">
    <source>
        <dbReference type="SAM" id="Phobius"/>
    </source>
</evidence>
<feature type="transmembrane region" description="Helical" evidence="1">
    <location>
        <begin position="146"/>
        <end position="164"/>
    </location>
</feature>
<accession>A0ABV3ZK68</accession>
<evidence type="ECO:0000313" key="2">
    <source>
        <dbReference type="EMBL" id="MEX6690232.1"/>
    </source>
</evidence>
<dbReference type="EMBL" id="JAULBC010000008">
    <property type="protein sequence ID" value="MEX6690232.1"/>
    <property type="molecule type" value="Genomic_DNA"/>
</dbReference>
<comment type="caution">
    <text evidence="2">The sequence shown here is derived from an EMBL/GenBank/DDBJ whole genome shotgun (WGS) entry which is preliminary data.</text>
</comment>
<keyword evidence="3" id="KW-1185">Reference proteome</keyword>
<organism evidence="2 3">
    <name type="scientific">Danxiaibacter flavus</name>
    <dbReference type="NCBI Taxonomy" id="3049108"/>
    <lineage>
        <taxon>Bacteria</taxon>
        <taxon>Pseudomonadati</taxon>
        <taxon>Bacteroidota</taxon>
        <taxon>Chitinophagia</taxon>
        <taxon>Chitinophagales</taxon>
        <taxon>Chitinophagaceae</taxon>
        <taxon>Danxiaibacter</taxon>
    </lineage>
</organism>
<reference evidence="2 3" key="1">
    <citation type="submission" date="2023-07" db="EMBL/GenBank/DDBJ databases">
        <authorList>
            <person name="Lian W.-H."/>
        </authorList>
    </citation>
    <scope>NUCLEOTIDE SEQUENCE [LARGE SCALE GENOMIC DNA]</scope>
    <source>
        <strain evidence="2 3">SYSU DXS3180</strain>
    </source>
</reference>
<sequence>MAMFTLIDIVLLLTTVVSSLAGGLFYAWSCSVIPGLKKLPDNSYIEAMQSFNRAILNPAFFVSFTGTLLLLPLCVYLSYDQQLSARFYLLLASLVLYVVGVFGITALGNIPLNKKLDNFNWRIATEQSISLQRRNFEGPWIRLHSVRTYSGILVIVLEVIACLMH</sequence>
<dbReference type="Proteomes" id="UP001560573">
    <property type="component" value="Unassembled WGS sequence"/>
</dbReference>
<keyword evidence="1" id="KW-1133">Transmembrane helix</keyword>
<dbReference type="InterPro" id="IPR013901">
    <property type="entry name" value="Anthrone_oxy"/>
</dbReference>
<name>A0ABV3ZK68_9BACT</name>
<keyword evidence="1" id="KW-0472">Membrane</keyword>
<evidence type="ECO:0000313" key="3">
    <source>
        <dbReference type="Proteomes" id="UP001560573"/>
    </source>
</evidence>
<keyword evidence="1" id="KW-0812">Transmembrane</keyword>
<proteinExistence type="predicted"/>
<dbReference type="Pfam" id="PF08592">
    <property type="entry name" value="Anthrone_oxy"/>
    <property type="match status" value="1"/>
</dbReference>
<gene>
    <name evidence="2" type="ORF">QTN47_22170</name>
</gene>
<feature type="transmembrane region" description="Helical" evidence="1">
    <location>
        <begin position="53"/>
        <end position="75"/>
    </location>
</feature>